<dbReference type="Gene3D" id="1.10.10.10">
    <property type="entry name" value="Winged helix-like DNA-binding domain superfamily/Winged helix DNA-binding domain"/>
    <property type="match status" value="1"/>
</dbReference>
<dbReference type="InterPro" id="IPR039420">
    <property type="entry name" value="WalR-like"/>
</dbReference>
<feature type="domain" description="HTH luxR-type" evidence="7">
    <location>
        <begin position="167"/>
        <end position="232"/>
    </location>
</feature>
<dbReference type="Pfam" id="PF00196">
    <property type="entry name" value="GerE"/>
    <property type="match status" value="1"/>
</dbReference>
<dbReference type="GO" id="GO:0000160">
    <property type="term" value="P:phosphorelay signal transduction system"/>
    <property type="evidence" value="ECO:0007669"/>
    <property type="project" value="InterPro"/>
</dbReference>
<evidence type="ECO:0000256" key="1">
    <source>
        <dbReference type="ARBA" id="ARBA00022553"/>
    </source>
</evidence>
<keyword evidence="1 5" id="KW-0597">Phosphoprotein</keyword>
<protein>
    <submittedName>
        <fullName evidence="9">DNA-binding response regulator</fullName>
    </submittedName>
</protein>
<dbReference type="CDD" id="cd17535">
    <property type="entry name" value="REC_NarL-like"/>
    <property type="match status" value="1"/>
</dbReference>
<evidence type="ECO:0000313" key="9">
    <source>
        <dbReference type="EMBL" id="RJL27207.1"/>
    </source>
</evidence>
<dbReference type="AlphaFoldDB" id="A0A3A4AL30"/>
<keyword evidence="4" id="KW-0804">Transcription</keyword>
<keyword evidence="10" id="KW-1185">Reference proteome</keyword>
<dbReference type="OrthoDB" id="9808843at2"/>
<dbReference type="InterPro" id="IPR058245">
    <property type="entry name" value="NreC/VraR/RcsB-like_REC"/>
</dbReference>
<keyword evidence="2" id="KW-0805">Transcription regulation</keyword>
<dbReference type="SUPFAM" id="SSF52172">
    <property type="entry name" value="CheY-like"/>
    <property type="match status" value="1"/>
</dbReference>
<evidence type="ECO:0000256" key="2">
    <source>
        <dbReference type="ARBA" id="ARBA00023015"/>
    </source>
</evidence>
<evidence type="ECO:0000256" key="6">
    <source>
        <dbReference type="SAM" id="MobiDB-lite"/>
    </source>
</evidence>
<proteinExistence type="predicted"/>
<evidence type="ECO:0000313" key="10">
    <source>
        <dbReference type="Proteomes" id="UP000265768"/>
    </source>
</evidence>
<feature type="compositionally biased region" description="Basic and acidic residues" evidence="6">
    <location>
        <begin position="251"/>
        <end position="261"/>
    </location>
</feature>
<dbReference type="SMART" id="SM00448">
    <property type="entry name" value="REC"/>
    <property type="match status" value="1"/>
</dbReference>
<feature type="modified residue" description="4-aspartylphosphate" evidence="5">
    <location>
        <position position="56"/>
    </location>
</feature>
<dbReference type="PROSITE" id="PS50110">
    <property type="entry name" value="RESPONSE_REGULATORY"/>
    <property type="match status" value="1"/>
</dbReference>
<keyword evidence="3 9" id="KW-0238">DNA-binding</keyword>
<dbReference type="PANTHER" id="PTHR43214:SF24">
    <property type="entry name" value="TRANSCRIPTIONAL REGULATORY PROTEIN NARL-RELATED"/>
    <property type="match status" value="1"/>
</dbReference>
<dbReference type="SUPFAM" id="SSF46894">
    <property type="entry name" value="C-terminal effector domain of the bipartite response regulators"/>
    <property type="match status" value="1"/>
</dbReference>
<dbReference type="GO" id="GO:0003677">
    <property type="term" value="F:DNA binding"/>
    <property type="evidence" value="ECO:0007669"/>
    <property type="project" value="UniProtKB-KW"/>
</dbReference>
<dbReference type="GO" id="GO:0006355">
    <property type="term" value="P:regulation of DNA-templated transcription"/>
    <property type="evidence" value="ECO:0007669"/>
    <property type="project" value="InterPro"/>
</dbReference>
<evidence type="ECO:0000259" key="8">
    <source>
        <dbReference type="PROSITE" id="PS50110"/>
    </source>
</evidence>
<evidence type="ECO:0000256" key="4">
    <source>
        <dbReference type="ARBA" id="ARBA00023163"/>
    </source>
</evidence>
<dbReference type="InterPro" id="IPR036388">
    <property type="entry name" value="WH-like_DNA-bd_sf"/>
</dbReference>
<dbReference type="InterPro" id="IPR011006">
    <property type="entry name" value="CheY-like_superfamily"/>
</dbReference>
<name>A0A3A4AL30_9ACTN</name>
<accession>A0A3A4AL30</accession>
<dbReference type="InterPro" id="IPR000792">
    <property type="entry name" value="Tscrpt_reg_LuxR_C"/>
</dbReference>
<comment type="caution">
    <text evidence="9">The sequence shown here is derived from an EMBL/GenBank/DDBJ whole genome shotgun (WGS) entry which is preliminary data.</text>
</comment>
<dbReference type="Gene3D" id="3.40.50.2300">
    <property type="match status" value="1"/>
</dbReference>
<dbReference type="EMBL" id="QZEY01000011">
    <property type="protein sequence ID" value="RJL27207.1"/>
    <property type="molecule type" value="Genomic_DNA"/>
</dbReference>
<evidence type="ECO:0000259" key="7">
    <source>
        <dbReference type="PROSITE" id="PS50043"/>
    </source>
</evidence>
<feature type="domain" description="Response regulatory" evidence="8">
    <location>
        <begin position="6"/>
        <end position="121"/>
    </location>
</feature>
<dbReference type="Pfam" id="PF00072">
    <property type="entry name" value="Response_reg"/>
    <property type="match status" value="1"/>
</dbReference>
<feature type="region of interest" description="Disordered" evidence="6">
    <location>
        <begin position="238"/>
        <end position="261"/>
    </location>
</feature>
<sequence length="261" mass="27860">MSVPARVVVVDDERLALSGLESMLTCAGLDVVATARDGWTGVSAVRDHDPDVVVLDLVMPGCDGLAMLLLLRHLGFGVPCLVLTKHDEDHRLLPVMAAGARGFLRKDTDGQEVAAAVLALRAGHVVLSPSAVERLARLAANGATQPCPPLRVAVELKSRRYEISPWSEPALQALTQRQLDVLELVVAGRSNQEIAERLNISVATAKSHVSSVLGKLRLRRRAQIVALFAGVGDDPPQQMADALGAAGPRPVPDEPVRDLRM</sequence>
<dbReference type="SMART" id="SM00421">
    <property type="entry name" value="HTH_LUXR"/>
    <property type="match status" value="1"/>
</dbReference>
<reference evidence="9 10" key="1">
    <citation type="submission" date="2018-09" db="EMBL/GenBank/DDBJ databases">
        <title>YIM 75507 draft genome.</title>
        <authorList>
            <person name="Tang S."/>
            <person name="Feng Y."/>
        </authorList>
    </citation>
    <scope>NUCLEOTIDE SEQUENCE [LARGE SCALE GENOMIC DNA]</scope>
    <source>
        <strain evidence="9 10">YIM 75507</strain>
    </source>
</reference>
<dbReference type="Proteomes" id="UP000265768">
    <property type="component" value="Unassembled WGS sequence"/>
</dbReference>
<dbReference type="PROSITE" id="PS50043">
    <property type="entry name" value="HTH_LUXR_2"/>
    <property type="match status" value="1"/>
</dbReference>
<dbReference type="PRINTS" id="PR00038">
    <property type="entry name" value="HTHLUXR"/>
</dbReference>
<dbReference type="InterPro" id="IPR016032">
    <property type="entry name" value="Sig_transdc_resp-reg_C-effctor"/>
</dbReference>
<dbReference type="CDD" id="cd06170">
    <property type="entry name" value="LuxR_C_like"/>
    <property type="match status" value="1"/>
</dbReference>
<gene>
    <name evidence="9" type="ORF">D5H75_25785</name>
</gene>
<evidence type="ECO:0000256" key="5">
    <source>
        <dbReference type="PROSITE-ProRule" id="PRU00169"/>
    </source>
</evidence>
<dbReference type="PANTHER" id="PTHR43214">
    <property type="entry name" value="TWO-COMPONENT RESPONSE REGULATOR"/>
    <property type="match status" value="1"/>
</dbReference>
<evidence type="ECO:0000256" key="3">
    <source>
        <dbReference type="ARBA" id="ARBA00023125"/>
    </source>
</evidence>
<dbReference type="InterPro" id="IPR001789">
    <property type="entry name" value="Sig_transdc_resp-reg_receiver"/>
</dbReference>
<organism evidence="9 10">
    <name type="scientific">Bailinhaonella thermotolerans</name>
    <dbReference type="NCBI Taxonomy" id="1070861"/>
    <lineage>
        <taxon>Bacteria</taxon>
        <taxon>Bacillati</taxon>
        <taxon>Actinomycetota</taxon>
        <taxon>Actinomycetes</taxon>
        <taxon>Streptosporangiales</taxon>
        <taxon>Streptosporangiaceae</taxon>
        <taxon>Bailinhaonella</taxon>
    </lineage>
</organism>